<dbReference type="GO" id="GO:0016020">
    <property type="term" value="C:membrane"/>
    <property type="evidence" value="ECO:0007669"/>
    <property type="project" value="UniProtKB-SubCell"/>
</dbReference>
<comment type="cofactor">
    <cofactor evidence="1 13">
        <name>heme</name>
        <dbReference type="ChEBI" id="CHEBI:30413"/>
    </cofactor>
</comment>
<dbReference type="InterPro" id="IPR036396">
    <property type="entry name" value="Cyt_P450_sf"/>
</dbReference>
<evidence type="ECO:0008006" key="17">
    <source>
        <dbReference type="Google" id="ProtNLM"/>
    </source>
</evidence>
<dbReference type="GO" id="GO:0020037">
    <property type="term" value="F:heme binding"/>
    <property type="evidence" value="ECO:0007669"/>
    <property type="project" value="InterPro"/>
</dbReference>
<protein>
    <recommendedName>
        <fullName evidence="17">Cytochrome P450</fullName>
    </recommendedName>
</protein>
<sequence>MNLLQILQSSLPAADGSLGTLAKAVLIGLIIVVITEMFKLLTKRSPYENIAGPEPSSRMLGYLRDMHDPDNLDFHFKMTERYGHVARLKAGLFGSDALYISDPLALHSVLVKDQYSFPESHEFAGLFGVIHHGDQLASVSGEEHKKQRKLMNPVFTAAHVSRLCPLFHRIATELRDRLKADVESNPGATLDILDHLTRTALELISQGGIGHTFNSFDKKSKEFLEFHDAMKDVLPSASKLFFILPFLESWRKKEPVWLRRFVANLAYVIPFPALRRFKESVDIMHPVCANVFYAKKELFDEGGIASLANTASGGRDLTTLLMQANSEADEEDRMPDETVIANMSSIVLGGQETTSGAMSRLLDLMTLDRDLQEWLREEINEALAQKNGEPLDFYELNALPRLDATCREALRLFAPVTFVWRQTSKDVVVPLQYPITDVKTGKEMREILIHEGTTVYVGMAALNRSTALWGPDAAEFKPQRWIGHHAHESTIQQIKTPGIFSNIMTFLGGGRGCPGMKFALLEIKTVMSVLLPTFRFARTDAIVDWRLGLTLSPYVRGKESEGPQVPMKVSLIMGLSQMFHLSLPLAHDSVTLGPLAKAALIGTIIVLITEVFKALTTRSPYEHIAGPKPSSSILGYLKDVHDTDNLDFHFTMTERYGHVARLKAGLIGSDGLYISDPLALHSILVKDQYNFLESKEFSGLFGVVHQGDNLASVSGEEHKRQRKLLNPVFTAAHVSKLSPLFHRIATELRDRLKTEVASHSGATTTVDMLDRLTRTALELISQGGIGHTFNSLEKNSKEFHDFHSALKDVLPIAGKLFFILPFLESWRNSEPVWLRRAIANLSYVLPWPTLRRFKETIDIMHPVYEKVFNAKKKLFDEGGIAALANTASGGRDLSTLLMQANREADEEDRMPDETVISNMSSIVLGGQETTSGALSRLLEVLTLRPDLQEWLREEINEALAKKNGEPLDFYELNALSRLDIMCREILRLYAPVTFVWRQTNEDTVVPLQYPITDAKTGKKIREIMIHEGTSVYVGITALNRSTALWGPDAAEFKPERWMGHQPAHESTMEQIKTPGIFSNTMTFLGGGRGCPGMKFALLEIKTVMSVLLPTFRFERTDAIVDWRMGITLSPYVRGKEAEGPQIPMKVSLIKEKE</sequence>
<evidence type="ECO:0000313" key="16">
    <source>
        <dbReference type="Proteomes" id="UP000284842"/>
    </source>
</evidence>
<evidence type="ECO:0000256" key="4">
    <source>
        <dbReference type="ARBA" id="ARBA00010617"/>
    </source>
</evidence>
<keyword evidence="16" id="KW-1185">Reference proteome</keyword>
<dbReference type="InterPro" id="IPR001128">
    <property type="entry name" value="Cyt_P450"/>
</dbReference>
<keyword evidence="10 13" id="KW-0408">Iron</keyword>
<keyword evidence="5 13" id="KW-0349">Heme</keyword>
<evidence type="ECO:0000256" key="2">
    <source>
        <dbReference type="ARBA" id="ARBA00004370"/>
    </source>
</evidence>
<dbReference type="GO" id="GO:0005506">
    <property type="term" value="F:iron ion binding"/>
    <property type="evidence" value="ECO:0007669"/>
    <property type="project" value="InterPro"/>
</dbReference>
<dbReference type="PANTHER" id="PTHR24305">
    <property type="entry name" value="CYTOCHROME P450"/>
    <property type="match status" value="1"/>
</dbReference>
<keyword evidence="11" id="KW-0503">Monooxygenase</keyword>
<keyword evidence="9" id="KW-0560">Oxidoreductase</keyword>
<evidence type="ECO:0000256" key="9">
    <source>
        <dbReference type="ARBA" id="ARBA00023002"/>
    </source>
</evidence>
<evidence type="ECO:0000256" key="7">
    <source>
        <dbReference type="ARBA" id="ARBA00022723"/>
    </source>
</evidence>
<evidence type="ECO:0000256" key="12">
    <source>
        <dbReference type="ARBA" id="ARBA00023136"/>
    </source>
</evidence>
<comment type="pathway">
    <text evidence="3">Secondary metabolite biosynthesis; terpenoid biosynthesis.</text>
</comment>
<dbReference type="Pfam" id="PF00067">
    <property type="entry name" value="p450"/>
    <property type="match status" value="2"/>
</dbReference>
<name>A0A409YE76_9AGAR</name>
<evidence type="ECO:0000313" key="15">
    <source>
        <dbReference type="EMBL" id="PPR01291.1"/>
    </source>
</evidence>
<comment type="similarity">
    <text evidence="4">Belongs to the cytochrome P450 family.</text>
</comment>
<evidence type="ECO:0000256" key="3">
    <source>
        <dbReference type="ARBA" id="ARBA00004721"/>
    </source>
</evidence>
<keyword evidence="12 14" id="KW-0472">Membrane</keyword>
<dbReference type="InterPro" id="IPR050121">
    <property type="entry name" value="Cytochrome_P450_monoxygenase"/>
</dbReference>
<evidence type="ECO:0000256" key="11">
    <source>
        <dbReference type="ARBA" id="ARBA00023033"/>
    </source>
</evidence>
<dbReference type="InParanoid" id="A0A409YE76"/>
<evidence type="ECO:0000256" key="5">
    <source>
        <dbReference type="ARBA" id="ARBA00022617"/>
    </source>
</evidence>
<dbReference type="PANTHER" id="PTHR24305:SF166">
    <property type="entry name" value="CYTOCHROME P450 12A4, MITOCHONDRIAL-RELATED"/>
    <property type="match status" value="1"/>
</dbReference>
<evidence type="ECO:0000256" key="10">
    <source>
        <dbReference type="ARBA" id="ARBA00023004"/>
    </source>
</evidence>
<evidence type="ECO:0000256" key="1">
    <source>
        <dbReference type="ARBA" id="ARBA00001971"/>
    </source>
</evidence>
<comment type="caution">
    <text evidence="15">The sequence shown here is derived from an EMBL/GenBank/DDBJ whole genome shotgun (WGS) entry which is preliminary data.</text>
</comment>
<evidence type="ECO:0000256" key="14">
    <source>
        <dbReference type="SAM" id="Phobius"/>
    </source>
</evidence>
<dbReference type="InterPro" id="IPR002401">
    <property type="entry name" value="Cyt_P450_E_grp-I"/>
</dbReference>
<evidence type="ECO:0000256" key="13">
    <source>
        <dbReference type="PIRSR" id="PIRSR602401-1"/>
    </source>
</evidence>
<organism evidence="15 16">
    <name type="scientific">Panaeolus cyanescens</name>
    <dbReference type="NCBI Taxonomy" id="181874"/>
    <lineage>
        <taxon>Eukaryota</taxon>
        <taxon>Fungi</taxon>
        <taxon>Dikarya</taxon>
        <taxon>Basidiomycota</taxon>
        <taxon>Agaricomycotina</taxon>
        <taxon>Agaricomycetes</taxon>
        <taxon>Agaricomycetidae</taxon>
        <taxon>Agaricales</taxon>
        <taxon>Agaricineae</taxon>
        <taxon>Galeropsidaceae</taxon>
        <taxon>Panaeolus</taxon>
    </lineage>
</organism>
<feature type="transmembrane region" description="Helical" evidence="14">
    <location>
        <begin position="20"/>
        <end position="38"/>
    </location>
</feature>
<gene>
    <name evidence="15" type="ORF">CVT24_006366</name>
</gene>
<dbReference type="SUPFAM" id="SSF48264">
    <property type="entry name" value="Cytochrome P450"/>
    <property type="match status" value="2"/>
</dbReference>
<keyword evidence="6 14" id="KW-0812">Transmembrane</keyword>
<dbReference type="Gene3D" id="1.10.630.10">
    <property type="entry name" value="Cytochrome P450"/>
    <property type="match status" value="2"/>
</dbReference>
<feature type="binding site" description="axial binding residue" evidence="13">
    <location>
        <position position="1090"/>
    </location>
    <ligand>
        <name>heme</name>
        <dbReference type="ChEBI" id="CHEBI:30413"/>
    </ligand>
    <ligandPart>
        <name>Fe</name>
        <dbReference type="ChEBI" id="CHEBI:18248"/>
    </ligandPart>
</feature>
<dbReference type="GO" id="GO:0004497">
    <property type="term" value="F:monooxygenase activity"/>
    <property type="evidence" value="ECO:0007669"/>
    <property type="project" value="UniProtKB-KW"/>
</dbReference>
<dbReference type="EMBL" id="NHTK01001259">
    <property type="protein sequence ID" value="PPR01291.1"/>
    <property type="molecule type" value="Genomic_DNA"/>
</dbReference>
<proteinExistence type="inferred from homology"/>
<dbReference type="AlphaFoldDB" id="A0A409YE76"/>
<reference evidence="15 16" key="1">
    <citation type="journal article" date="2018" name="Evol. Lett.">
        <title>Horizontal gene cluster transfer increased hallucinogenic mushroom diversity.</title>
        <authorList>
            <person name="Reynolds H.T."/>
            <person name="Vijayakumar V."/>
            <person name="Gluck-Thaler E."/>
            <person name="Korotkin H.B."/>
            <person name="Matheny P.B."/>
            <person name="Slot J.C."/>
        </authorList>
    </citation>
    <scope>NUCLEOTIDE SEQUENCE [LARGE SCALE GENOMIC DNA]</scope>
    <source>
        <strain evidence="15 16">2629</strain>
    </source>
</reference>
<evidence type="ECO:0000256" key="6">
    <source>
        <dbReference type="ARBA" id="ARBA00022692"/>
    </source>
</evidence>
<keyword evidence="7 13" id="KW-0479">Metal-binding</keyword>
<dbReference type="CDD" id="cd11069">
    <property type="entry name" value="CYP_FUM15-like"/>
    <property type="match status" value="1"/>
</dbReference>
<comment type="subcellular location">
    <subcellularLocation>
        <location evidence="2">Membrane</location>
    </subcellularLocation>
</comment>
<dbReference type="GO" id="GO:0016705">
    <property type="term" value="F:oxidoreductase activity, acting on paired donors, with incorporation or reduction of molecular oxygen"/>
    <property type="evidence" value="ECO:0007669"/>
    <property type="project" value="InterPro"/>
</dbReference>
<dbReference type="OrthoDB" id="1470350at2759"/>
<keyword evidence="8 14" id="KW-1133">Transmembrane helix</keyword>
<dbReference type="STRING" id="181874.A0A409YE76"/>
<dbReference type="Proteomes" id="UP000284842">
    <property type="component" value="Unassembled WGS sequence"/>
</dbReference>
<accession>A0A409YE76</accession>
<dbReference type="PRINTS" id="PR00463">
    <property type="entry name" value="EP450I"/>
</dbReference>
<evidence type="ECO:0000256" key="8">
    <source>
        <dbReference type="ARBA" id="ARBA00022989"/>
    </source>
</evidence>